<feature type="compositionally biased region" description="Basic and acidic residues" evidence="1">
    <location>
        <begin position="217"/>
        <end position="230"/>
    </location>
</feature>
<name>A0AAW2KKI8_SESRA</name>
<feature type="compositionally biased region" description="Low complexity" evidence="1">
    <location>
        <begin position="356"/>
        <end position="370"/>
    </location>
</feature>
<feature type="compositionally biased region" description="Low complexity" evidence="1">
    <location>
        <begin position="1392"/>
        <end position="1404"/>
    </location>
</feature>
<evidence type="ECO:0000259" key="2">
    <source>
        <dbReference type="PROSITE" id="PS50280"/>
    </source>
</evidence>
<feature type="compositionally biased region" description="Basic and acidic residues" evidence="1">
    <location>
        <begin position="120"/>
        <end position="195"/>
    </location>
</feature>
<dbReference type="Gene3D" id="2.170.270.10">
    <property type="entry name" value="SET domain"/>
    <property type="match status" value="1"/>
</dbReference>
<feature type="compositionally biased region" description="Basic and acidic residues" evidence="1">
    <location>
        <begin position="376"/>
        <end position="404"/>
    </location>
</feature>
<feature type="region of interest" description="Disordered" evidence="1">
    <location>
        <begin position="1384"/>
        <end position="1429"/>
    </location>
</feature>
<accession>A0AAW2KKI8</accession>
<feature type="compositionally biased region" description="Polar residues" evidence="1">
    <location>
        <begin position="331"/>
        <end position="342"/>
    </location>
</feature>
<feature type="region of interest" description="Disordered" evidence="1">
    <location>
        <begin position="120"/>
        <end position="506"/>
    </location>
</feature>
<feature type="compositionally biased region" description="Basic and acidic residues" evidence="1">
    <location>
        <begin position="977"/>
        <end position="1000"/>
    </location>
</feature>
<dbReference type="Pfam" id="PF00856">
    <property type="entry name" value="SET"/>
    <property type="match status" value="1"/>
</dbReference>
<reference evidence="3" key="2">
    <citation type="journal article" date="2024" name="Plant">
        <title>Genomic evolution and insights into agronomic trait innovations of Sesamum species.</title>
        <authorList>
            <person name="Miao H."/>
            <person name="Wang L."/>
            <person name="Qu L."/>
            <person name="Liu H."/>
            <person name="Sun Y."/>
            <person name="Le M."/>
            <person name="Wang Q."/>
            <person name="Wei S."/>
            <person name="Zheng Y."/>
            <person name="Lin W."/>
            <person name="Duan Y."/>
            <person name="Cao H."/>
            <person name="Xiong S."/>
            <person name="Wang X."/>
            <person name="Wei L."/>
            <person name="Li C."/>
            <person name="Ma Q."/>
            <person name="Ju M."/>
            <person name="Zhao R."/>
            <person name="Li G."/>
            <person name="Mu C."/>
            <person name="Tian Q."/>
            <person name="Mei H."/>
            <person name="Zhang T."/>
            <person name="Gao T."/>
            <person name="Zhang H."/>
        </authorList>
    </citation>
    <scope>NUCLEOTIDE SEQUENCE</scope>
    <source>
        <strain evidence="3">G02</strain>
    </source>
</reference>
<dbReference type="InterPro" id="IPR045606">
    <property type="entry name" value="ATXR3_C"/>
</dbReference>
<dbReference type="PANTHER" id="PTHR46655:SF1">
    <property type="entry name" value="HISTONE-LYSINE N-METHYLTRANSFERASE ATXR3"/>
    <property type="match status" value="1"/>
</dbReference>
<dbReference type="PROSITE" id="PS50280">
    <property type="entry name" value="SET"/>
    <property type="match status" value="1"/>
</dbReference>
<evidence type="ECO:0000256" key="1">
    <source>
        <dbReference type="SAM" id="MobiDB-lite"/>
    </source>
</evidence>
<evidence type="ECO:0000313" key="3">
    <source>
        <dbReference type="EMBL" id="KAL0306942.1"/>
    </source>
</evidence>
<dbReference type="InterPro" id="IPR046341">
    <property type="entry name" value="SET_dom_sf"/>
</dbReference>
<dbReference type="CDD" id="cd09917">
    <property type="entry name" value="F-box_SF"/>
    <property type="match status" value="1"/>
</dbReference>
<reference evidence="3" key="1">
    <citation type="submission" date="2020-06" db="EMBL/GenBank/DDBJ databases">
        <authorList>
            <person name="Li T."/>
            <person name="Hu X."/>
            <person name="Zhang T."/>
            <person name="Song X."/>
            <person name="Zhang H."/>
            <person name="Dai N."/>
            <person name="Sheng W."/>
            <person name="Hou X."/>
            <person name="Wei L."/>
        </authorList>
    </citation>
    <scope>NUCLEOTIDE SEQUENCE</scope>
    <source>
        <strain evidence="3">G02</strain>
        <tissue evidence="3">Leaf</tissue>
    </source>
</reference>
<protein>
    <submittedName>
        <fullName evidence="3">Histone-lysine N-methyltransferase ATXR3</fullName>
    </submittedName>
</protein>
<organism evidence="3">
    <name type="scientific">Sesamum radiatum</name>
    <name type="common">Black benniseed</name>
    <dbReference type="NCBI Taxonomy" id="300843"/>
    <lineage>
        <taxon>Eukaryota</taxon>
        <taxon>Viridiplantae</taxon>
        <taxon>Streptophyta</taxon>
        <taxon>Embryophyta</taxon>
        <taxon>Tracheophyta</taxon>
        <taxon>Spermatophyta</taxon>
        <taxon>Magnoliopsida</taxon>
        <taxon>eudicotyledons</taxon>
        <taxon>Gunneridae</taxon>
        <taxon>Pentapetalae</taxon>
        <taxon>asterids</taxon>
        <taxon>lamiids</taxon>
        <taxon>Lamiales</taxon>
        <taxon>Pedaliaceae</taxon>
        <taxon>Sesamum</taxon>
    </lineage>
</organism>
<dbReference type="InterPro" id="IPR001214">
    <property type="entry name" value="SET_dom"/>
</dbReference>
<dbReference type="Pfam" id="PF25531">
    <property type="entry name" value="GYF_ATXR3"/>
    <property type="match status" value="1"/>
</dbReference>
<proteinExistence type="predicted"/>
<dbReference type="SMART" id="SM00317">
    <property type="entry name" value="SET"/>
    <property type="match status" value="1"/>
</dbReference>
<gene>
    <name evidence="3" type="ORF">Sradi_6111500</name>
</gene>
<dbReference type="InterPro" id="IPR057851">
    <property type="entry name" value="ATXR3_GYF"/>
</dbReference>
<dbReference type="PANTHER" id="PTHR46655">
    <property type="entry name" value="HISTONE-LYSINE N-METHYLTRANSFERASE ATXR3"/>
    <property type="match status" value="1"/>
</dbReference>
<dbReference type="SUPFAM" id="SSF81383">
    <property type="entry name" value="F-box domain"/>
    <property type="match status" value="1"/>
</dbReference>
<feature type="region of interest" description="Disordered" evidence="1">
    <location>
        <begin position="960"/>
        <end position="1003"/>
    </location>
</feature>
<feature type="domain" description="SET" evidence="2">
    <location>
        <begin position="1604"/>
        <end position="1711"/>
    </location>
</feature>
<feature type="compositionally biased region" description="Basic and acidic residues" evidence="1">
    <location>
        <begin position="443"/>
        <end position="484"/>
    </location>
</feature>
<comment type="caution">
    <text evidence="3">The sequence shown here is derived from an EMBL/GenBank/DDBJ whole genome shotgun (WGS) entry which is preliminary data.</text>
</comment>
<feature type="region of interest" description="Disordered" evidence="1">
    <location>
        <begin position="1"/>
        <end position="87"/>
    </location>
</feature>
<feature type="compositionally biased region" description="Polar residues" evidence="1">
    <location>
        <begin position="966"/>
        <end position="976"/>
    </location>
</feature>
<feature type="compositionally biased region" description="Basic and acidic residues" evidence="1">
    <location>
        <begin position="414"/>
        <end position="429"/>
    </location>
</feature>
<feature type="compositionally biased region" description="Low complexity" evidence="1">
    <location>
        <begin position="14"/>
        <end position="27"/>
    </location>
</feature>
<dbReference type="SUPFAM" id="SSF82199">
    <property type="entry name" value="SET domain"/>
    <property type="match status" value="1"/>
</dbReference>
<dbReference type="InterPro" id="IPR036047">
    <property type="entry name" value="F-box-like_dom_sf"/>
</dbReference>
<feature type="compositionally biased region" description="Basic and acidic residues" evidence="1">
    <location>
        <begin position="305"/>
        <end position="322"/>
    </location>
</feature>
<dbReference type="Pfam" id="PF19633">
    <property type="entry name" value="SDG2_C"/>
    <property type="match status" value="1"/>
</dbReference>
<feature type="compositionally biased region" description="Basic and acidic residues" evidence="1">
    <location>
        <begin position="343"/>
        <end position="352"/>
    </location>
</feature>
<dbReference type="EMBL" id="JACGWJ010000028">
    <property type="protein sequence ID" value="KAL0306942.1"/>
    <property type="molecule type" value="Genomic_DNA"/>
</dbReference>
<sequence>MEKFSICGGKTNGNTKLSSSSNSSTKLAKVSPSMKPRKDKGTELGSKDFGSLNKEVAGSNCNGDASDENNKEEVEEGELGTLPFENGEFVPEKPVRRYEIKSEIEKGEFCPLVKWRKSGTELEKNDWRSSKDELEKGEFVPDRWCRSDAANRTHEYGYSKSRRYDTPKEKGRKSERERTSPAAKERGWKVDRDTESTPLSGRGKGWKAGREWSPPSGKEKGWRGDREHEWTPPSTGKYSSEKELGRSVGSSQHLRKFSSRYEPEKTQKISSKFPGDEGSLKNDLTNSKNHAREYSFSNRLKRHGKDSNSSDRKFRGDHDEYSTSKNRKLSNDGSRSGFSSDHYSGRTTERQYKTATSSSRSTSTERQSSRYLESSRAVHDRHNSSPHHPERSPRNWAFNHDHSPARRSTPSHDQGPKHDRSRSPYDHNHHHDNRYQSPNYVERSPRDHDRNSGGRDRTPTFLDRSPRDRGRYSDHRETNRKAGAGEKQPSHYASKWQEGKNNLMTESGGRESQFLAKESPDSGNLNNRNVSTDKTASYLCHHEELSQSPALKSIASSQENGVTEEPASMEEDMDICNTPPHAPLVEDAVSGKWYYLDHFGMERGPSRLSDLKTLLKEGYLVSDHLIKHLDSDRWVTVEKAVSPLVSVNFLSIIPDTVTQLVCPPEAPGNLLADNGNVVSDNEEILGPSTHPIFCSKENSVASEHEEDLHIDEQSWSTLEDVTLIPARKLRCLLVCIFFYCLSPDIGFFSHSRNKTLEVLQIMSEHAEWERWGKMEGDTSHQQNIDEHFEDRGVESWLSGSELKFKDIAESRPTLIASIEKDSAVTFIDTAESFYGQWACKGCDWKRNDEATQDRTWKRKLVLNDGYPLCQMPKSGCEDPRWEQKDELYYPSQSKRLDLPLWAFTSPDELNDSSSMSRSSQTKAAFLRGVRGMMLPVIRINACVVKDHGSFVSESHVKGRGKERFSSRSSRPYSTTVDTKRSLEDLHSKSVHEQDSQDSRKNSTYFSVPKDRICQVDELKLHFGDWYFLDGAGHERGPLSFSELQVMADEGVIQKHSSVFRKRDKIWVPVTLPSEQSGISEHEKNAALCNSLPRSDGAVLSGTQRISSCFHGLHPQFIGYTRGKLHELVMKSYKSREFAAAINEVLDPWINARQPKKDLEKHIYHSDHFHTSKRARINGIEEECEMDEDVLTFQDDECEFDDLCADVTFRKGDAVDSEVKRGSWDLLDGHVLARVFHFLRADIKSLFFAALTCRHWRSVVKFYKDISRQVDFGAIGPTCSDSVVLKIMVGEIEERMRNGYYAIRGLNSIKEDISRMCRDAIKIKNRGDARDMNRIITLFIQLATSLDKGPKLAYARDEMMKSWKDGSPPGFSSSSKYKKSFVTQSDDFDKSSDGSTADSTSTASETESDLEYTSEGALGESRGGTYFTPDDGFDSLADEREWGARMTKASLVPPVTRKYDVIDHYVIVADEEEVRRKMRVSLPEDYAEKLNAQRNGTEESDMEIPEVKDYKPRKTLGDEVIEQEVYGIDPYTHNLLLDSMPEESDWSLVDKHIFIEEVLLRTLNKQVRNFTGSGNTPMMYPLKPVFEEILENAEENNDRRTMRLCQLVLKAIDSRPQDNYIAYRKGLGVVCNKEGGFSEDDFVVEFLGEGDADGYDLVVVDAMHKANYASRICHSCRPNCEAKVTAVDGQYQIGIYSVRPIAYGEEITFDYNSVTESKEEYEASVCLCGNQVLKEHHGLLDRHCLLLEACELNSVSEEDYIDLGKAGLGSCLLGGLPDWLIALRLVWTKLPSEIFRHNTEEKRRYFAEIHLEVEKSDAEIQAEGVYNQRLQNLALTIDKEYEKVTSPPVYITPLDLGPKYADKLGSGVHEYYKTYSETYCLGQLMFWHNQNAEPDTTLAKASRGCLSLPDVGSFYAKVQKPSRQRVYGPRTLKFMLARMEKQAQRPWPKDRIWSFKSSTKVVGSPMLDAVLHKATIDKEMVHWLKHRPPIYQAMWDS</sequence>